<dbReference type="Pfam" id="PF00809">
    <property type="entry name" value="Pterin_bind"/>
    <property type="match status" value="1"/>
</dbReference>
<dbReference type="InterPro" id="IPR000489">
    <property type="entry name" value="Pterin-binding_dom"/>
</dbReference>
<dbReference type="GO" id="GO:0004156">
    <property type="term" value="F:dihydropteroate synthase activity"/>
    <property type="evidence" value="ECO:0007669"/>
    <property type="project" value="UniProtKB-EC"/>
</dbReference>
<keyword evidence="5" id="KW-0808">Transferase</keyword>
<dbReference type="InterPro" id="IPR045031">
    <property type="entry name" value="DHP_synth-like"/>
</dbReference>
<accession>A0A381UR45</accession>
<dbReference type="EC" id="2.5.1.15" evidence="4"/>
<evidence type="ECO:0000256" key="5">
    <source>
        <dbReference type="ARBA" id="ARBA00022679"/>
    </source>
</evidence>
<evidence type="ECO:0000256" key="7">
    <source>
        <dbReference type="ARBA" id="ARBA00022842"/>
    </source>
</evidence>
<dbReference type="GO" id="GO:0046656">
    <property type="term" value="P:folic acid biosynthetic process"/>
    <property type="evidence" value="ECO:0007669"/>
    <property type="project" value="UniProtKB-KW"/>
</dbReference>
<dbReference type="GO" id="GO:0046654">
    <property type="term" value="P:tetrahydrofolate biosynthetic process"/>
    <property type="evidence" value="ECO:0007669"/>
    <property type="project" value="TreeGrafter"/>
</dbReference>
<evidence type="ECO:0000256" key="1">
    <source>
        <dbReference type="ARBA" id="ARBA00000012"/>
    </source>
</evidence>
<dbReference type="NCBIfam" id="TIGR01496">
    <property type="entry name" value="DHPS"/>
    <property type="match status" value="1"/>
</dbReference>
<evidence type="ECO:0000256" key="8">
    <source>
        <dbReference type="ARBA" id="ARBA00022909"/>
    </source>
</evidence>
<organism evidence="10">
    <name type="scientific">marine metagenome</name>
    <dbReference type="NCBI Taxonomy" id="408172"/>
    <lineage>
        <taxon>unclassified sequences</taxon>
        <taxon>metagenomes</taxon>
        <taxon>ecological metagenomes</taxon>
    </lineage>
</organism>
<dbReference type="InterPro" id="IPR011005">
    <property type="entry name" value="Dihydropteroate_synth-like_sf"/>
</dbReference>
<dbReference type="FunFam" id="3.20.20.20:FF:000006">
    <property type="entry name" value="Dihydropteroate synthase"/>
    <property type="match status" value="1"/>
</dbReference>
<dbReference type="PROSITE" id="PS50972">
    <property type="entry name" value="PTERIN_BINDING"/>
    <property type="match status" value="1"/>
</dbReference>
<dbReference type="PANTHER" id="PTHR20941">
    <property type="entry name" value="FOLATE SYNTHESIS PROTEINS"/>
    <property type="match status" value="1"/>
</dbReference>
<keyword evidence="8" id="KW-0289">Folate biosynthesis</keyword>
<comment type="catalytic activity">
    <reaction evidence="1">
        <text>(7,8-dihydropterin-6-yl)methyl diphosphate + 4-aminobenzoate = 7,8-dihydropteroate + diphosphate</text>
        <dbReference type="Rhea" id="RHEA:19949"/>
        <dbReference type="ChEBI" id="CHEBI:17836"/>
        <dbReference type="ChEBI" id="CHEBI:17839"/>
        <dbReference type="ChEBI" id="CHEBI:33019"/>
        <dbReference type="ChEBI" id="CHEBI:72950"/>
        <dbReference type="EC" id="2.5.1.15"/>
    </reaction>
</comment>
<gene>
    <name evidence="10" type="ORF">METZ01_LOCUS83095</name>
</gene>
<evidence type="ECO:0000256" key="4">
    <source>
        <dbReference type="ARBA" id="ARBA00012458"/>
    </source>
</evidence>
<dbReference type="InterPro" id="IPR006390">
    <property type="entry name" value="DHP_synth_dom"/>
</dbReference>
<dbReference type="Gene3D" id="3.20.20.20">
    <property type="entry name" value="Dihydropteroate synthase-like"/>
    <property type="match status" value="1"/>
</dbReference>
<protein>
    <recommendedName>
        <fullName evidence="4">dihydropteroate synthase</fullName>
        <ecNumber evidence="4">2.5.1.15</ecNumber>
    </recommendedName>
</protein>
<proteinExistence type="predicted"/>
<keyword evidence="6" id="KW-0479">Metal-binding</keyword>
<evidence type="ECO:0000259" key="9">
    <source>
        <dbReference type="PROSITE" id="PS50972"/>
    </source>
</evidence>
<dbReference type="SUPFAM" id="SSF51717">
    <property type="entry name" value="Dihydropteroate synthetase-like"/>
    <property type="match status" value="1"/>
</dbReference>
<dbReference type="AlphaFoldDB" id="A0A381UR45"/>
<sequence length="260" mass="27884">MGILNTTPDSFSGDGTGLNVRHAVEKGIEFVREGANILDVGGMSTRPASMYGSVDMVSEEEEISRVLPVIKLLASEVNVPISIDTYRSSVASVALSEGATIVNDIWGFKKDPLMSSVVAESGAHIVLMHNTDDPEYDDVVSDVIADLMNTVAKAIRCGVDPSKIIIDPGIGFAKNSEQNLEIIRRLGEFKKLGHPILIGTSRKSTIGMVLDLPVDRRLEGTAATVALSIANGADVIRVHDVKEMSRVAAMTDAIVRGWNR</sequence>
<keyword evidence="7" id="KW-0460">Magnesium</keyword>
<name>A0A381UR45_9ZZZZ</name>
<dbReference type="EMBL" id="UINC01006892">
    <property type="protein sequence ID" value="SVA30241.1"/>
    <property type="molecule type" value="Genomic_DNA"/>
</dbReference>
<dbReference type="GO" id="GO:0005829">
    <property type="term" value="C:cytosol"/>
    <property type="evidence" value="ECO:0007669"/>
    <property type="project" value="TreeGrafter"/>
</dbReference>
<evidence type="ECO:0000313" key="10">
    <source>
        <dbReference type="EMBL" id="SVA30241.1"/>
    </source>
</evidence>
<dbReference type="PROSITE" id="PS00793">
    <property type="entry name" value="DHPS_2"/>
    <property type="match status" value="1"/>
</dbReference>
<reference evidence="10" key="1">
    <citation type="submission" date="2018-05" db="EMBL/GenBank/DDBJ databases">
        <authorList>
            <person name="Lanie J.A."/>
            <person name="Ng W.-L."/>
            <person name="Kazmierczak K.M."/>
            <person name="Andrzejewski T.M."/>
            <person name="Davidsen T.M."/>
            <person name="Wayne K.J."/>
            <person name="Tettelin H."/>
            <person name="Glass J.I."/>
            <person name="Rusch D."/>
            <person name="Podicherti R."/>
            <person name="Tsui H.-C.T."/>
            <person name="Winkler M.E."/>
        </authorList>
    </citation>
    <scope>NUCLEOTIDE SEQUENCE</scope>
</reference>
<feature type="domain" description="Pterin-binding" evidence="9">
    <location>
        <begin position="1"/>
        <end position="249"/>
    </location>
</feature>
<dbReference type="PANTHER" id="PTHR20941:SF1">
    <property type="entry name" value="FOLIC ACID SYNTHESIS PROTEIN FOL1"/>
    <property type="match status" value="1"/>
</dbReference>
<evidence type="ECO:0000256" key="3">
    <source>
        <dbReference type="ARBA" id="ARBA00004763"/>
    </source>
</evidence>
<comment type="cofactor">
    <cofactor evidence="2">
        <name>Mg(2+)</name>
        <dbReference type="ChEBI" id="CHEBI:18420"/>
    </cofactor>
</comment>
<dbReference type="CDD" id="cd00739">
    <property type="entry name" value="DHPS"/>
    <property type="match status" value="1"/>
</dbReference>
<dbReference type="GO" id="GO:0046872">
    <property type="term" value="F:metal ion binding"/>
    <property type="evidence" value="ECO:0007669"/>
    <property type="project" value="UniProtKB-KW"/>
</dbReference>
<evidence type="ECO:0000256" key="2">
    <source>
        <dbReference type="ARBA" id="ARBA00001946"/>
    </source>
</evidence>
<comment type="pathway">
    <text evidence="3">Cofactor biosynthesis; tetrahydrofolate biosynthesis; 7,8-dihydrofolate from 2-amino-4-hydroxy-6-hydroxymethyl-7,8-dihydropteridine diphosphate and 4-aminobenzoate: step 1/2.</text>
</comment>
<evidence type="ECO:0000256" key="6">
    <source>
        <dbReference type="ARBA" id="ARBA00022723"/>
    </source>
</evidence>